<dbReference type="AlphaFoldDB" id="A0A1A8TQL5"/>
<reference evidence="2 3" key="1">
    <citation type="submission" date="2016-06" db="EMBL/GenBank/DDBJ databases">
        <authorList>
            <person name="Kjaerup R.B."/>
            <person name="Dalgaard T.S."/>
            <person name="Juul-Madsen H.R."/>
        </authorList>
    </citation>
    <scope>NUCLEOTIDE SEQUENCE [LARGE SCALE GENOMIC DNA]</scope>
    <source>
        <strain evidence="2 3">CECT 5080</strain>
    </source>
</reference>
<gene>
    <name evidence="2" type="ORF">MAQ5080_03258</name>
</gene>
<evidence type="ECO:0000256" key="1">
    <source>
        <dbReference type="SAM" id="MobiDB-lite"/>
    </source>
</evidence>
<evidence type="ECO:0000313" key="3">
    <source>
        <dbReference type="Proteomes" id="UP000092627"/>
    </source>
</evidence>
<keyword evidence="3" id="KW-1185">Reference proteome</keyword>
<protein>
    <submittedName>
        <fullName evidence="2">Uncharacterized protein</fullName>
    </submittedName>
</protein>
<name>A0A1A8TQL5_9GAMM</name>
<evidence type="ECO:0000313" key="2">
    <source>
        <dbReference type="EMBL" id="SBS35741.1"/>
    </source>
</evidence>
<proteinExistence type="predicted"/>
<feature type="region of interest" description="Disordered" evidence="1">
    <location>
        <begin position="30"/>
        <end position="65"/>
    </location>
</feature>
<sequence>MQFNSLAHIFGRTSLRPSARIKRMEAFSSPVPMYDPTPLGEATSHPPLAIPMYDPAPSGEGDLATSETISINSGLSRTALCAGTFLHPHR</sequence>
<dbReference type="EMBL" id="FLOC01000023">
    <property type="protein sequence ID" value="SBS35741.1"/>
    <property type="molecule type" value="Genomic_DNA"/>
</dbReference>
<organism evidence="2 3">
    <name type="scientific">Marinomonas aquimarina</name>
    <dbReference type="NCBI Taxonomy" id="295068"/>
    <lineage>
        <taxon>Bacteria</taxon>
        <taxon>Pseudomonadati</taxon>
        <taxon>Pseudomonadota</taxon>
        <taxon>Gammaproteobacteria</taxon>
        <taxon>Oceanospirillales</taxon>
        <taxon>Oceanospirillaceae</taxon>
        <taxon>Marinomonas</taxon>
    </lineage>
</organism>
<dbReference type="Proteomes" id="UP000092627">
    <property type="component" value="Unassembled WGS sequence"/>
</dbReference>
<accession>A0A1A8TQL5</accession>